<sequence length="111" mass="11300">MPCPEAFADYTPLHCSLCGGESPTSPGKCKDPNASGWTCECTNKGPNGLTTSLVSTTIAGDSATATFELETMSDYTNLRQSITISGIATATTSSDSGIEPVDLVVFAGGVA</sequence>
<organism evidence="1 2">
    <name type="scientific">Sclerotinia nivalis</name>
    <dbReference type="NCBI Taxonomy" id="352851"/>
    <lineage>
        <taxon>Eukaryota</taxon>
        <taxon>Fungi</taxon>
        <taxon>Dikarya</taxon>
        <taxon>Ascomycota</taxon>
        <taxon>Pezizomycotina</taxon>
        <taxon>Leotiomycetes</taxon>
        <taxon>Helotiales</taxon>
        <taxon>Sclerotiniaceae</taxon>
        <taxon>Sclerotinia</taxon>
    </lineage>
</organism>
<dbReference type="AlphaFoldDB" id="A0A9X0AN34"/>
<gene>
    <name evidence="1" type="ORF">OCU04_006037</name>
</gene>
<evidence type="ECO:0000313" key="2">
    <source>
        <dbReference type="Proteomes" id="UP001152300"/>
    </source>
</evidence>
<protein>
    <submittedName>
        <fullName evidence="1">Uncharacterized protein</fullName>
    </submittedName>
</protein>
<dbReference type="EMBL" id="JAPEIS010000006">
    <property type="protein sequence ID" value="KAJ8065349.1"/>
    <property type="molecule type" value="Genomic_DNA"/>
</dbReference>
<proteinExistence type="predicted"/>
<accession>A0A9X0AN34</accession>
<keyword evidence="2" id="KW-1185">Reference proteome</keyword>
<reference evidence="1" key="1">
    <citation type="submission" date="2022-11" db="EMBL/GenBank/DDBJ databases">
        <title>Genome Resource of Sclerotinia nivalis Strain SnTB1, a Plant Pathogen Isolated from American Ginseng.</title>
        <authorList>
            <person name="Fan S."/>
        </authorList>
    </citation>
    <scope>NUCLEOTIDE SEQUENCE</scope>
    <source>
        <strain evidence="1">SnTB1</strain>
    </source>
</reference>
<dbReference type="Proteomes" id="UP001152300">
    <property type="component" value="Unassembled WGS sequence"/>
</dbReference>
<evidence type="ECO:0000313" key="1">
    <source>
        <dbReference type="EMBL" id="KAJ8065349.1"/>
    </source>
</evidence>
<comment type="caution">
    <text evidence="1">The sequence shown here is derived from an EMBL/GenBank/DDBJ whole genome shotgun (WGS) entry which is preliminary data.</text>
</comment>
<name>A0A9X0AN34_9HELO</name>